<gene>
    <name evidence="2" type="ORF">CVV64_13125</name>
</gene>
<dbReference type="AlphaFoldDB" id="A0A2N1PNB2"/>
<protein>
    <submittedName>
        <fullName evidence="2">Superinfection immunity protein</fullName>
    </submittedName>
</protein>
<comment type="caution">
    <text evidence="2">The sequence shown here is derived from an EMBL/GenBank/DDBJ whole genome shotgun (WGS) entry which is preliminary data.</text>
</comment>
<dbReference type="EMBL" id="PGXC01000013">
    <property type="protein sequence ID" value="PKK89752.1"/>
    <property type="molecule type" value="Genomic_DNA"/>
</dbReference>
<evidence type="ECO:0000313" key="2">
    <source>
        <dbReference type="EMBL" id="PKK89752.1"/>
    </source>
</evidence>
<organism evidence="2 3">
    <name type="scientific">Candidatus Wallbacteria bacterium HGW-Wallbacteria-1</name>
    <dbReference type="NCBI Taxonomy" id="2013854"/>
    <lineage>
        <taxon>Bacteria</taxon>
        <taxon>Candidatus Walliibacteriota</taxon>
    </lineage>
</organism>
<evidence type="ECO:0000256" key="1">
    <source>
        <dbReference type="SAM" id="Phobius"/>
    </source>
</evidence>
<proteinExistence type="predicted"/>
<accession>A0A2N1PNB2</accession>
<feature type="transmembrane region" description="Helical" evidence="1">
    <location>
        <begin position="6"/>
        <end position="27"/>
    </location>
</feature>
<reference evidence="2 3" key="1">
    <citation type="journal article" date="2017" name="ISME J.">
        <title>Potential for microbial H2 and metal transformations associated with novel bacteria and archaea in deep terrestrial subsurface sediments.</title>
        <authorList>
            <person name="Hernsdorf A.W."/>
            <person name="Amano Y."/>
            <person name="Miyakawa K."/>
            <person name="Ise K."/>
            <person name="Suzuki Y."/>
            <person name="Anantharaman K."/>
            <person name="Probst A."/>
            <person name="Burstein D."/>
            <person name="Thomas B.C."/>
            <person name="Banfield J.F."/>
        </authorList>
    </citation>
    <scope>NUCLEOTIDE SEQUENCE [LARGE SCALE GENOMIC DNA]</scope>
    <source>
        <strain evidence="2">HGW-Wallbacteria-1</strain>
    </source>
</reference>
<feature type="transmembrane region" description="Helical" evidence="1">
    <location>
        <begin position="39"/>
        <end position="62"/>
    </location>
</feature>
<dbReference type="InterPro" id="IPR016410">
    <property type="entry name" value="Phage_imm"/>
</dbReference>
<keyword evidence="1" id="KW-0812">Transmembrane</keyword>
<dbReference type="Proteomes" id="UP000233256">
    <property type="component" value="Unassembled WGS sequence"/>
</dbReference>
<dbReference type="Pfam" id="PF14373">
    <property type="entry name" value="Imm_superinfect"/>
    <property type="match status" value="1"/>
</dbReference>
<sequence>MKVLLLFFGMAFGLVSTFLGLLVYFLPSMLAWGKSRFTTIFLVNLIFGGTVIGWIVALIWAMGAEKRPAQIEAAE</sequence>
<evidence type="ECO:0000313" key="3">
    <source>
        <dbReference type="Proteomes" id="UP000233256"/>
    </source>
</evidence>
<name>A0A2N1PNB2_9BACT</name>
<keyword evidence="1" id="KW-1133">Transmembrane helix</keyword>
<keyword evidence="1" id="KW-0472">Membrane</keyword>